<feature type="transmembrane region" description="Helical" evidence="2">
    <location>
        <begin position="382"/>
        <end position="407"/>
    </location>
</feature>
<keyword evidence="2" id="KW-0472">Membrane</keyword>
<keyword evidence="2" id="KW-1133">Transmembrane helix</keyword>
<comment type="caution">
    <text evidence="3">The sequence shown here is derived from an EMBL/GenBank/DDBJ whole genome shotgun (WGS) entry which is preliminary data.</text>
</comment>
<dbReference type="Proteomes" id="UP001383192">
    <property type="component" value="Unassembled WGS sequence"/>
</dbReference>
<dbReference type="AlphaFoldDB" id="A0AAW0B3U7"/>
<reference evidence="3 4" key="1">
    <citation type="submission" date="2024-01" db="EMBL/GenBank/DDBJ databases">
        <title>A draft genome for a cacao thread blight-causing isolate of Paramarasmius palmivorus.</title>
        <authorList>
            <person name="Baruah I.K."/>
            <person name="Bukari Y."/>
            <person name="Amoako-Attah I."/>
            <person name="Meinhardt L.W."/>
            <person name="Bailey B.A."/>
            <person name="Cohen S.P."/>
        </authorList>
    </citation>
    <scope>NUCLEOTIDE SEQUENCE [LARGE SCALE GENOMIC DNA]</scope>
    <source>
        <strain evidence="3 4">GH-12</strain>
    </source>
</reference>
<feature type="transmembrane region" description="Helical" evidence="2">
    <location>
        <begin position="305"/>
        <end position="326"/>
    </location>
</feature>
<keyword evidence="2" id="KW-0812">Transmembrane</keyword>
<feature type="transmembrane region" description="Helical" evidence="2">
    <location>
        <begin position="338"/>
        <end position="362"/>
    </location>
</feature>
<dbReference type="EMBL" id="JAYKXP010000181">
    <property type="protein sequence ID" value="KAK7020719.1"/>
    <property type="molecule type" value="Genomic_DNA"/>
</dbReference>
<evidence type="ECO:0000313" key="4">
    <source>
        <dbReference type="Proteomes" id="UP001383192"/>
    </source>
</evidence>
<proteinExistence type="predicted"/>
<feature type="compositionally biased region" description="Basic and acidic residues" evidence="1">
    <location>
        <begin position="80"/>
        <end position="91"/>
    </location>
</feature>
<evidence type="ECO:0000313" key="3">
    <source>
        <dbReference type="EMBL" id="KAK7020719.1"/>
    </source>
</evidence>
<feature type="region of interest" description="Disordered" evidence="1">
    <location>
        <begin position="60"/>
        <end position="93"/>
    </location>
</feature>
<sequence length="431" mass="48754">MGGFALYDGDEFQSYLWNDSNDDVNSDMVEIIRGYHQKSRANNIELDVQVNTQIEELKRKEEDADPMPETDETCLITGPKPEDRAESEKSNTQRSSTLMLEYLLQNGNIRTTEDEIMDNLSHSDSITKIIAVIQTAWFLLQVGARAVEGLAITELEIITVGFAVLNFGTYFLWWNKPLRVRHPVRVYWRQQEIEAKGDGKSSTEGWMAKAQEFVVGVWDSVREASVEFGRSMVVVFNFLKNPFEGDPQLNDNSLPDINWITLLQLIGLPFLVVLRLIMASIGIIADDNDKYMAFVINSSRLKKESFTLYILVYGLTTLFGAIHCIPWNFQFATHMEQLLWRISAGGLVVLPIGLAVIFIILLPIEALVDWCGGNGQMSFGVLVAAFDIFLLPIAYFVARVILIVLAIMELRNLPQSAYQTVQWTTFIPHIG</sequence>
<dbReference type="PANTHER" id="PTHR35043:SF8">
    <property type="entry name" value="DUF4220 DOMAIN-CONTAINING PROTEIN"/>
    <property type="match status" value="1"/>
</dbReference>
<accession>A0AAW0B3U7</accession>
<protein>
    <recommendedName>
        <fullName evidence="5">Transmembrane protein</fullName>
    </recommendedName>
</protein>
<evidence type="ECO:0008006" key="5">
    <source>
        <dbReference type="Google" id="ProtNLM"/>
    </source>
</evidence>
<evidence type="ECO:0000256" key="2">
    <source>
        <dbReference type="SAM" id="Phobius"/>
    </source>
</evidence>
<feature type="transmembrane region" description="Helical" evidence="2">
    <location>
        <begin position="150"/>
        <end position="173"/>
    </location>
</feature>
<evidence type="ECO:0000256" key="1">
    <source>
        <dbReference type="SAM" id="MobiDB-lite"/>
    </source>
</evidence>
<gene>
    <name evidence="3" type="ORF">VNI00_017619</name>
</gene>
<organism evidence="3 4">
    <name type="scientific">Paramarasmius palmivorus</name>
    <dbReference type="NCBI Taxonomy" id="297713"/>
    <lineage>
        <taxon>Eukaryota</taxon>
        <taxon>Fungi</taxon>
        <taxon>Dikarya</taxon>
        <taxon>Basidiomycota</taxon>
        <taxon>Agaricomycotina</taxon>
        <taxon>Agaricomycetes</taxon>
        <taxon>Agaricomycetidae</taxon>
        <taxon>Agaricales</taxon>
        <taxon>Marasmiineae</taxon>
        <taxon>Marasmiaceae</taxon>
        <taxon>Paramarasmius</taxon>
    </lineage>
</organism>
<feature type="compositionally biased region" description="Acidic residues" evidence="1">
    <location>
        <begin position="63"/>
        <end position="72"/>
    </location>
</feature>
<keyword evidence="4" id="KW-1185">Reference proteome</keyword>
<dbReference type="PANTHER" id="PTHR35043">
    <property type="entry name" value="TRANSCRIPTION FACTOR DOMAIN-CONTAINING PROTEIN"/>
    <property type="match status" value="1"/>
</dbReference>
<feature type="transmembrane region" description="Helical" evidence="2">
    <location>
        <begin position="262"/>
        <end position="285"/>
    </location>
</feature>
<name>A0AAW0B3U7_9AGAR</name>